<keyword evidence="17" id="KW-1185">Reference proteome</keyword>
<keyword evidence="11" id="KW-0010">Activator</keyword>
<evidence type="ECO:0000313" key="16">
    <source>
        <dbReference type="EMBL" id="RRR23128.1"/>
    </source>
</evidence>
<dbReference type="InterPro" id="IPR009057">
    <property type="entry name" value="Homeodomain-like_sf"/>
</dbReference>
<dbReference type="SUPFAM" id="SSF55945">
    <property type="entry name" value="TATA-box binding protein-like"/>
    <property type="match status" value="1"/>
</dbReference>
<dbReference type="PANTHER" id="PTHR43003:SF13">
    <property type="entry name" value="DNA-3-METHYLADENINE GLYCOSYLASE 2"/>
    <property type="match status" value="1"/>
</dbReference>
<dbReference type="Gene3D" id="1.10.340.30">
    <property type="entry name" value="Hypothetical protein, domain 2"/>
    <property type="match status" value="1"/>
</dbReference>
<dbReference type="GO" id="GO:0008725">
    <property type="term" value="F:DNA-3-methyladenine glycosylase activity"/>
    <property type="evidence" value="ECO:0007669"/>
    <property type="project" value="TreeGrafter"/>
</dbReference>
<evidence type="ECO:0000256" key="5">
    <source>
        <dbReference type="ARBA" id="ARBA00022679"/>
    </source>
</evidence>
<dbReference type="PROSITE" id="PS00041">
    <property type="entry name" value="HTH_ARAC_FAMILY_1"/>
    <property type="match status" value="1"/>
</dbReference>
<dbReference type="GO" id="GO:0032259">
    <property type="term" value="P:methylation"/>
    <property type="evidence" value="ECO:0007669"/>
    <property type="project" value="UniProtKB-KW"/>
</dbReference>
<dbReference type="AlphaFoldDB" id="A0A345YKR4"/>
<dbReference type="GO" id="GO:0008270">
    <property type="term" value="F:zinc ion binding"/>
    <property type="evidence" value="ECO:0007669"/>
    <property type="project" value="InterPro"/>
</dbReference>
<keyword evidence="10" id="KW-0238">DNA-binding</keyword>
<dbReference type="SUPFAM" id="SSF57884">
    <property type="entry name" value="Ada DNA repair protein, N-terminal domain (N-Ada 10)"/>
    <property type="match status" value="1"/>
</dbReference>
<keyword evidence="13" id="KW-0234">DNA repair</keyword>
<dbReference type="PANTHER" id="PTHR43003">
    <property type="entry name" value="DNA-3-METHYLADENINE GLYCOSYLASE"/>
    <property type="match status" value="1"/>
</dbReference>
<keyword evidence="7" id="KW-0227">DNA damage</keyword>
<evidence type="ECO:0000313" key="17">
    <source>
        <dbReference type="Proteomes" id="UP000254236"/>
    </source>
</evidence>
<protein>
    <recommendedName>
        <fullName evidence="3">DNA-3-methyladenine glycosylase II</fullName>
        <ecNumber evidence="3">3.2.2.21</ecNumber>
    </recommendedName>
</protein>
<reference evidence="15 17" key="1">
    <citation type="submission" date="2018-07" db="EMBL/GenBank/DDBJ databases">
        <title>Brachybacterium saurashtrense DSM 23186 genome sequence.</title>
        <authorList>
            <person name="Guo L."/>
        </authorList>
    </citation>
    <scope>NUCLEOTIDE SEQUENCE [LARGE SCALE GENOMIC DNA]</scope>
    <source>
        <strain evidence="15 17">DSM 23186</strain>
    </source>
</reference>
<evidence type="ECO:0000256" key="8">
    <source>
        <dbReference type="ARBA" id="ARBA00022833"/>
    </source>
</evidence>
<dbReference type="PROSITE" id="PS01124">
    <property type="entry name" value="HTH_ARAC_FAMILY_2"/>
    <property type="match status" value="1"/>
</dbReference>
<dbReference type="GO" id="GO:0006307">
    <property type="term" value="P:DNA alkylation repair"/>
    <property type="evidence" value="ECO:0007669"/>
    <property type="project" value="TreeGrafter"/>
</dbReference>
<dbReference type="Pfam" id="PF06029">
    <property type="entry name" value="AlkA_N"/>
    <property type="match status" value="1"/>
</dbReference>
<keyword evidence="12" id="KW-0804">Transcription</keyword>
<dbReference type="SMART" id="SM00342">
    <property type="entry name" value="HTH_ARAC"/>
    <property type="match status" value="1"/>
</dbReference>
<dbReference type="SUPFAM" id="SSF48150">
    <property type="entry name" value="DNA-glycosylase"/>
    <property type="match status" value="1"/>
</dbReference>
<evidence type="ECO:0000256" key="9">
    <source>
        <dbReference type="ARBA" id="ARBA00023015"/>
    </source>
</evidence>
<dbReference type="EMBL" id="CP031356">
    <property type="protein sequence ID" value="AXK44516.1"/>
    <property type="molecule type" value="Genomic_DNA"/>
</dbReference>
<dbReference type="Proteomes" id="UP000282185">
    <property type="component" value="Unassembled WGS sequence"/>
</dbReference>
<dbReference type="Gene3D" id="1.10.10.60">
    <property type="entry name" value="Homeodomain-like"/>
    <property type="match status" value="1"/>
</dbReference>
<gene>
    <name evidence="15" type="ORF">DWV08_02005</name>
    <name evidence="16" type="ORF">DXU92_07135</name>
</gene>
<organism evidence="16 18">
    <name type="scientific">Brachybacterium saurashtrense</name>
    <dbReference type="NCBI Taxonomy" id="556288"/>
    <lineage>
        <taxon>Bacteria</taxon>
        <taxon>Bacillati</taxon>
        <taxon>Actinomycetota</taxon>
        <taxon>Actinomycetes</taxon>
        <taxon>Micrococcales</taxon>
        <taxon>Dermabacteraceae</taxon>
        <taxon>Brachybacterium</taxon>
    </lineage>
</organism>
<dbReference type="SUPFAM" id="SSF46689">
    <property type="entry name" value="Homeodomain-like"/>
    <property type="match status" value="1"/>
</dbReference>
<accession>A0A345YKR4</accession>
<evidence type="ECO:0000313" key="18">
    <source>
        <dbReference type="Proteomes" id="UP000282185"/>
    </source>
</evidence>
<dbReference type="GO" id="GO:0043916">
    <property type="term" value="F:DNA-7-methylguanine glycosylase activity"/>
    <property type="evidence" value="ECO:0007669"/>
    <property type="project" value="TreeGrafter"/>
</dbReference>
<evidence type="ECO:0000313" key="15">
    <source>
        <dbReference type="EMBL" id="AXK44516.1"/>
    </source>
</evidence>
<evidence type="ECO:0000256" key="12">
    <source>
        <dbReference type="ARBA" id="ARBA00023163"/>
    </source>
</evidence>
<dbReference type="SMART" id="SM00478">
    <property type="entry name" value="ENDO3c"/>
    <property type="match status" value="1"/>
</dbReference>
<dbReference type="Gene3D" id="1.10.1670.10">
    <property type="entry name" value="Helix-hairpin-Helix base-excision DNA repair enzymes (C-terminal)"/>
    <property type="match status" value="1"/>
</dbReference>
<evidence type="ECO:0000256" key="7">
    <source>
        <dbReference type="ARBA" id="ARBA00022763"/>
    </source>
</evidence>
<dbReference type="Pfam" id="PF12833">
    <property type="entry name" value="HTH_18"/>
    <property type="match status" value="1"/>
</dbReference>
<dbReference type="Gene3D" id="3.30.310.20">
    <property type="entry name" value="DNA-3-methyladenine glycosylase AlkA, N-terminal domain"/>
    <property type="match status" value="1"/>
</dbReference>
<evidence type="ECO:0000259" key="14">
    <source>
        <dbReference type="PROSITE" id="PS01124"/>
    </source>
</evidence>
<dbReference type="SMART" id="SM01009">
    <property type="entry name" value="AlkA_N"/>
    <property type="match status" value="1"/>
</dbReference>
<dbReference type="GO" id="GO:0008168">
    <property type="term" value="F:methyltransferase activity"/>
    <property type="evidence" value="ECO:0007669"/>
    <property type="project" value="UniProtKB-KW"/>
</dbReference>
<evidence type="ECO:0000256" key="6">
    <source>
        <dbReference type="ARBA" id="ARBA00022723"/>
    </source>
</evidence>
<name>A0A345YKR4_9MICO</name>
<dbReference type="GO" id="GO:0043565">
    <property type="term" value="F:sequence-specific DNA binding"/>
    <property type="evidence" value="ECO:0007669"/>
    <property type="project" value="InterPro"/>
</dbReference>
<dbReference type="GO" id="GO:0032993">
    <property type="term" value="C:protein-DNA complex"/>
    <property type="evidence" value="ECO:0007669"/>
    <property type="project" value="TreeGrafter"/>
</dbReference>
<dbReference type="GO" id="GO:0006285">
    <property type="term" value="P:base-excision repair, AP site formation"/>
    <property type="evidence" value="ECO:0007669"/>
    <property type="project" value="TreeGrafter"/>
</dbReference>
<feature type="domain" description="HTH araC/xylS-type" evidence="14">
    <location>
        <begin position="88"/>
        <end position="187"/>
    </location>
</feature>
<evidence type="ECO:0000256" key="2">
    <source>
        <dbReference type="ARBA" id="ARBA00001947"/>
    </source>
</evidence>
<evidence type="ECO:0000256" key="1">
    <source>
        <dbReference type="ARBA" id="ARBA00000086"/>
    </source>
</evidence>
<dbReference type="RefSeq" id="WP_115412271.1">
    <property type="nucleotide sequence ID" value="NZ_CP031356.1"/>
</dbReference>
<dbReference type="Pfam" id="PF02805">
    <property type="entry name" value="Ada_Zn_binding"/>
    <property type="match status" value="1"/>
</dbReference>
<dbReference type="InterPro" id="IPR018060">
    <property type="entry name" value="HTH_AraC"/>
</dbReference>
<sequence length="534" mass="55543">MQTMTDDERFAAIRARDARFDGMFFTCVRSTGIFCRPSCPARTPSRGGVEFVPSAAAAVAAGYRACKRCGPTAPPGSPDDDPAGSLAGRALRLLEAGALDGDGTVPALAARLAVSERTLHRALVERTGAGALAHARILRARRAHDLVTGSDLPLATIAHIAGFGSERQFHDAFSRLFGHAPSVVRERSRGARGSRPEDGPGVRAEADGCHGAAGAGAQCPIGQGASVTARLALRGPFDGAGLADWFSHRAVPGVEQLDGFVWTRALRLPHGPGVVRVDLAGPAPLAARLRLADLRDHAAALAAVRHLLDLDADPVGIDAGLVEALPALAPLVAARPGVRLPGTPSPREALLWAITGQQITTAQAREQITRATDLLTEELPEALRPGGVHRLPVDPMRAAATAAEWFRGPSARRRTLASAVPSPALEEAAGPQALREHLLALPGVGPWTADYVLLRGVRAVDVAPARDAALLAAARDLGLAENHAALAAALRAASPWRSYACLHLWHHAAALRRGGTVSATPAPHTPAPVEGPPS</sequence>
<proteinExistence type="predicted"/>
<dbReference type="InterPro" id="IPR004026">
    <property type="entry name" value="Ada_DNA_repair_Zn-bd"/>
</dbReference>
<comment type="cofactor">
    <cofactor evidence="2">
        <name>Zn(2+)</name>
        <dbReference type="ChEBI" id="CHEBI:29105"/>
    </cofactor>
</comment>
<dbReference type="InterPro" id="IPR035451">
    <property type="entry name" value="Ada-like_dom_sf"/>
</dbReference>
<dbReference type="EC" id="3.2.2.21" evidence="3"/>
<keyword evidence="5" id="KW-0808">Transferase</keyword>
<dbReference type="OrthoDB" id="9811249at2"/>
<dbReference type="InterPro" id="IPR010316">
    <property type="entry name" value="AlkA_N"/>
</dbReference>
<comment type="catalytic activity">
    <reaction evidence="1">
        <text>Hydrolysis of alkylated DNA, releasing 3-methyladenine, 3-methylguanine, 7-methylguanine and 7-methyladenine.</text>
        <dbReference type="EC" id="3.2.2.21"/>
    </reaction>
</comment>
<evidence type="ECO:0000256" key="13">
    <source>
        <dbReference type="ARBA" id="ARBA00023204"/>
    </source>
</evidence>
<dbReference type="GO" id="GO:0003700">
    <property type="term" value="F:DNA-binding transcription factor activity"/>
    <property type="evidence" value="ECO:0007669"/>
    <property type="project" value="InterPro"/>
</dbReference>
<dbReference type="InterPro" id="IPR023170">
    <property type="entry name" value="HhH_base_excis_C"/>
</dbReference>
<dbReference type="InterPro" id="IPR037046">
    <property type="entry name" value="AlkA_N_sf"/>
</dbReference>
<dbReference type="KEGG" id="bsau:DWV08_02005"/>
<keyword evidence="4" id="KW-0489">Methyltransferase</keyword>
<dbReference type="GO" id="GO:0032131">
    <property type="term" value="F:alkylated DNA binding"/>
    <property type="evidence" value="ECO:0007669"/>
    <property type="project" value="TreeGrafter"/>
</dbReference>
<dbReference type="EMBL" id="QSWH01000003">
    <property type="protein sequence ID" value="RRR23128.1"/>
    <property type="molecule type" value="Genomic_DNA"/>
</dbReference>
<keyword evidence="9" id="KW-0805">Transcription regulation</keyword>
<keyword evidence="8" id="KW-0862">Zinc</keyword>
<evidence type="ECO:0000256" key="11">
    <source>
        <dbReference type="ARBA" id="ARBA00023159"/>
    </source>
</evidence>
<evidence type="ECO:0000256" key="3">
    <source>
        <dbReference type="ARBA" id="ARBA00012000"/>
    </source>
</evidence>
<dbReference type="Proteomes" id="UP000254236">
    <property type="component" value="Chromosome"/>
</dbReference>
<dbReference type="InterPro" id="IPR011257">
    <property type="entry name" value="DNA_glycosylase"/>
</dbReference>
<dbReference type="Gene3D" id="3.40.10.10">
    <property type="entry name" value="DNA Methylphosphotriester Repair Domain"/>
    <property type="match status" value="1"/>
</dbReference>
<dbReference type="InterPro" id="IPR051912">
    <property type="entry name" value="Alkylbase_DNA_Glycosylase/TA"/>
</dbReference>
<evidence type="ECO:0000256" key="4">
    <source>
        <dbReference type="ARBA" id="ARBA00022603"/>
    </source>
</evidence>
<reference evidence="16 18" key="2">
    <citation type="submission" date="2018-08" db="EMBL/GenBank/DDBJ databases">
        <title>Brachybacterium saurashtrense DSM 23186.</title>
        <authorList>
            <person name="Li Y."/>
        </authorList>
    </citation>
    <scope>NUCLEOTIDE SEQUENCE [LARGE SCALE GENOMIC DNA]</scope>
    <source>
        <strain evidence="16 18">DSM 23186</strain>
    </source>
</reference>
<dbReference type="InterPro" id="IPR018062">
    <property type="entry name" value="HTH_AraC-typ_CS"/>
</dbReference>
<dbReference type="InterPro" id="IPR003265">
    <property type="entry name" value="HhH-GPD_domain"/>
</dbReference>
<dbReference type="GO" id="GO:0005737">
    <property type="term" value="C:cytoplasm"/>
    <property type="evidence" value="ECO:0007669"/>
    <property type="project" value="TreeGrafter"/>
</dbReference>
<evidence type="ECO:0000256" key="10">
    <source>
        <dbReference type="ARBA" id="ARBA00023125"/>
    </source>
</evidence>
<keyword evidence="6" id="KW-0479">Metal-binding</keyword>